<comment type="caution">
    <text evidence="1">The sequence shown here is derived from an EMBL/GenBank/DDBJ whole genome shotgun (WGS) entry which is preliminary data.</text>
</comment>
<dbReference type="EMBL" id="AGXC01000001">
    <property type="protein sequence ID" value="EMZ42714.1"/>
    <property type="molecule type" value="Genomic_DNA"/>
</dbReference>
<proteinExistence type="predicted"/>
<dbReference type="Proteomes" id="UP000012651">
    <property type="component" value="Unassembled WGS sequence"/>
</dbReference>
<dbReference type="HOGENOM" id="CLU_1029145_0_0_11"/>
<dbReference type="OrthoDB" id="3194823at2"/>
<evidence type="ECO:0000313" key="1">
    <source>
        <dbReference type="EMBL" id="EMZ42714.1"/>
    </source>
</evidence>
<accession>N2C0L6</accession>
<protein>
    <submittedName>
        <fullName evidence="1">Uncharacterized protein</fullName>
    </submittedName>
</protein>
<name>N2C0L6_9ACTN</name>
<reference evidence="1 2" key="1">
    <citation type="submission" date="2013-03" db="EMBL/GenBank/DDBJ databases">
        <title>The Genome Sequence of Atopobium minutum 10063974.</title>
        <authorList>
            <consortium name="The Broad Institute Genome Sequencing Platform"/>
            <person name="Earl A."/>
            <person name="Ward D."/>
            <person name="Feldgarden M."/>
            <person name="Gevers D."/>
            <person name="Lambert T."/>
            <person name="Marvaud J.-C."/>
            <person name="Courvalin P."/>
            <person name="Walker B."/>
            <person name="Young S.K."/>
            <person name="Zeng Q."/>
            <person name="Gargeya S."/>
            <person name="Fitzgerald M."/>
            <person name="Haas B."/>
            <person name="Abouelleil A."/>
            <person name="Alvarado L."/>
            <person name="Arachchi H.M."/>
            <person name="Berlin A.M."/>
            <person name="Chapman S.B."/>
            <person name="Dewar J."/>
            <person name="Goldberg J."/>
            <person name="Griggs A."/>
            <person name="Gujja S."/>
            <person name="Hansen M."/>
            <person name="Howarth C."/>
            <person name="Imamovic A."/>
            <person name="Larimer J."/>
            <person name="McCowan C."/>
            <person name="Murphy C."/>
            <person name="Neiman D."/>
            <person name="Pearson M."/>
            <person name="Priest M."/>
            <person name="Roberts A."/>
            <person name="Saif S."/>
            <person name="Shea T."/>
            <person name="Sisk P."/>
            <person name="Sykes S."/>
            <person name="Wortman J."/>
            <person name="Nusbaum C."/>
            <person name="Birren B."/>
        </authorList>
    </citation>
    <scope>NUCLEOTIDE SEQUENCE [LARGE SCALE GENOMIC DNA]</scope>
    <source>
        <strain evidence="1 2">10063974</strain>
    </source>
</reference>
<evidence type="ECO:0000313" key="2">
    <source>
        <dbReference type="Proteomes" id="UP000012651"/>
    </source>
</evidence>
<organism evidence="1 2">
    <name type="scientific">Atopobium minutum 10063974</name>
    <dbReference type="NCBI Taxonomy" id="997872"/>
    <lineage>
        <taxon>Bacteria</taxon>
        <taxon>Bacillati</taxon>
        <taxon>Actinomycetota</taxon>
        <taxon>Coriobacteriia</taxon>
        <taxon>Coriobacteriales</taxon>
        <taxon>Atopobiaceae</taxon>
        <taxon>Atopobium</taxon>
    </lineage>
</organism>
<dbReference type="PATRIC" id="fig|997872.3.peg.262"/>
<dbReference type="RefSeq" id="WP_002563047.1">
    <property type="nucleotide sequence ID" value="NZ_KB822533.1"/>
</dbReference>
<dbReference type="AlphaFoldDB" id="N2C0L6"/>
<sequence>MAIELVTGRAGQAHVSSNDVANLLKGIAGTGSYILGDKLPKISMSTANLCSISAADLLVSGRHVLLTGTNTVNITSGGQATYRIDYVCVRYKRDVALNIETAELVVAKGVPASNKSAAQPPNMQLTPEINATSQQVDVPVIKIDVDSLQPTAQWIIEPISSLATLSKKPYYKKEDWSGGTVILSCANHVGCLHIVNCKIGGGSWDKNQGSVGFVPAQYAPKDEVTAAVVTANGGNTTGSITVRTNGQITLNNNGSGGSADGRWGTLTWVY</sequence>
<keyword evidence="2" id="KW-1185">Reference proteome</keyword>
<gene>
    <name evidence="1" type="ORF">HMPREF1091_00272</name>
</gene>